<reference evidence="2 3" key="1">
    <citation type="journal article" date="2017" name="Nature">
        <title>Atmospheric trace gases support primary production in Antarctic desert surface soil.</title>
        <authorList>
            <person name="Ji M."/>
            <person name="Greening C."/>
            <person name="Vanwonterghem I."/>
            <person name="Carere C.R."/>
            <person name="Bay S.K."/>
            <person name="Steen J.A."/>
            <person name="Montgomery K."/>
            <person name="Lines T."/>
            <person name="Beardall J."/>
            <person name="van Dorst J."/>
            <person name="Snape I."/>
            <person name="Stott M.B."/>
            <person name="Hugenholtz P."/>
            <person name="Ferrari B.C."/>
        </authorList>
    </citation>
    <scope>NUCLEOTIDE SEQUENCE [LARGE SCALE GENOMIC DNA]</scope>
    <source>
        <strain evidence="2">RRmetagenome_bin12</strain>
    </source>
</reference>
<proteinExistence type="predicted"/>
<feature type="non-terminal residue" evidence="2">
    <location>
        <position position="1"/>
    </location>
</feature>
<dbReference type="Proteomes" id="UP000248724">
    <property type="component" value="Unassembled WGS sequence"/>
</dbReference>
<dbReference type="Pfam" id="PF16363">
    <property type="entry name" value="GDP_Man_Dehyd"/>
    <property type="match status" value="1"/>
</dbReference>
<dbReference type="AlphaFoldDB" id="A0A2W5ZE53"/>
<comment type="caution">
    <text evidence="2">The sequence shown here is derived from an EMBL/GenBank/DDBJ whole genome shotgun (WGS) entry which is preliminary data.</text>
</comment>
<dbReference type="PANTHER" id="PTHR43245:SF13">
    <property type="entry name" value="UDP-D-APIOSE_UDP-D-XYLOSE SYNTHASE 2"/>
    <property type="match status" value="1"/>
</dbReference>
<dbReference type="SUPFAM" id="SSF51735">
    <property type="entry name" value="NAD(P)-binding Rossmann-fold domains"/>
    <property type="match status" value="1"/>
</dbReference>
<dbReference type="Gene3D" id="3.40.50.720">
    <property type="entry name" value="NAD(P)-binding Rossmann-like Domain"/>
    <property type="match status" value="1"/>
</dbReference>
<dbReference type="PANTHER" id="PTHR43245">
    <property type="entry name" value="BIFUNCTIONAL POLYMYXIN RESISTANCE PROTEIN ARNA"/>
    <property type="match status" value="1"/>
</dbReference>
<evidence type="ECO:0000313" key="3">
    <source>
        <dbReference type="Proteomes" id="UP000248724"/>
    </source>
</evidence>
<evidence type="ECO:0000313" key="2">
    <source>
        <dbReference type="EMBL" id="PZR83623.1"/>
    </source>
</evidence>
<dbReference type="InterPro" id="IPR016040">
    <property type="entry name" value="NAD(P)-bd_dom"/>
</dbReference>
<accession>A0A2W5ZE53</accession>
<name>A0A2W5ZE53_9BACT</name>
<organism evidence="2 3">
    <name type="scientific">Candidatus Aeolococcus gillhamiae</name>
    <dbReference type="NCBI Taxonomy" id="3127015"/>
    <lineage>
        <taxon>Bacteria</taxon>
        <taxon>Bacillati</taxon>
        <taxon>Candidatus Dormiibacterota</taxon>
        <taxon>Candidatus Dormibacteria</taxon>
        <taxon>Candidatus Aeolococcales</taxon>
        <taxon>Candidatus Aeolococcaceae</taxon>
        <taxon>Candidatus Aeolococcus</taxon>
    </lineage>
</organism>
<dbReference type="EMBL" id="QHBU01000030">
    <property type="protein sequence ID" value="PZR83623.1"/>
    <property type="molecule type" value="Genomic_DNA"/>
</dbReference>
<feature type="domain" description="NAD(P)-binding" evidence="1">
    <location>
        <begin position="2"/>
        <end position="175"/>
    </location>
</feature>
<sequence>TLYGEPKKLPVRETAAQRPLSPYGVSKKAAIDYLVAYRELHGVEHTALALGNVYGPRQDPHGEAGVVAIFAGLLLGGQPCTIFGGGRQTRDFVYVDDAVDAFARAATKGDGLLVNVGTGTETSVNTLYATMAELAGVDSRAEHADARPGELARSALDPGRAAVQLGWRPWTTLDVGTGAVLRWFRSRSGPPC</sequence>
<dbReference type="Gene3D" id="3.90.25.10">
    <property type="entry name" value="UDP-galactose 4-epimerase, domain 1"/>
    <property type="match status" value="1"/>
</dbReference>
<dbReference type="InterPro" id="IPR050177">
    <property type="entry name" value="Lipid_A_modif_metabolic_enz"/>
</dbReference>
<protein>
    <submittedName>
        <fullName evidence="2">UDP-glucose 4-epimerase</fullName>
    </submittedName>
</protein>
<evidence type="ECO:0000259" key="1">
    <source>
        <dbReference type="Pfam" id="PF16363"/>
    </source>
</evidence>
<gene>
    <name evidence="2" type="ORF">DLM65_01495</name>
</gene>
<dbReference type="InterPro" id="IPR036291">
    <property type="entry name" value="NAD(P)-bd_dom_sf"/>
</dbReference>